<dbReference type="GO" id="GO:0010181">
    <property type="term" value="F:FMN binding"/>
    <property type="evidence" value="ECO:0007669"/>
    <property type="project" value="TreeGrafter"/>
</dbReference>
<dbReference type="GeneID" id="17276285"/>
<reference evidence="3" key="1">
    <citation type="journal article" date="2013" name="Nature">
        <title>Pan genome of the phytoplankton Emiliania underpins its global distribution.</title>
        <authorList>
            <person name="Read B.A."/>
            <person name="Kegel J."/>
            <person name="Klute M.J."/>
            <person name="Kuo A."/>
            <person name="Lefebvre S.C."/>
            <person name="Maumus F."/>
            <person name="Mayer C."/>
            <person name="Miller J."/>
            <person name="Monier A."/>
            <person name="Salamov A."/>
            <person name="Young J."/>
            <person name="Aguilar M."/>
            <person name="Claverie J.M."/>
            <person name="Frickenhaus S."/>
            <person name="Gonzalez K."/>
            <person name="Herman E.K."/>
            <person name="Lin Y.C."/>
            <person name="Napier J."/>
            <person name="Ogata H."/>
            <person name="Sarno A.F."/>
            <person name="Shmutz J."/>
            <person name="Schroeder D."/>
            <person name="de Vargas C."/>
            <person name="Verret F."/>
            <person name="von Dassow P."/>
            <person name="Valentin K."/>
            <person name="Van de Peer Y."/>
            <person name="Wheeler G."/>
            <person name="Dacks J.B."/>
            <person name="Delwiche C.F."/>
            <person name="Dyhrman S.T."/>
            <person name="Glockner G."/>
            <person name="John U."/>
            <person name="Richards T."/>
            <person name="Worden A.Z."/>
            <person name="Zhang X."/>
            <person name="Grigoriev I.V."/>
            <person name="Allen A.E."/>
            <person name="Bidle K."/>
            <person name="Borodovsky M."/>
            <person name="Bowler C."/>
            <person name="Brownlee C."/>
            <person name="Cock J.M."/>
            <person name="Elias M."/>
            <person name="Gladyshev V.N."/>
            <person name="Groth M."/>
            <person name="Guda C."/>
            <person name="Hadaegh A."/>
            <person name="Iglesias-Rodriguez M.D."/>
            <person name="Jenkins J."/>
            <person name="Jones B.M."/>
            <person name="Lawson T."/>
            <person name="Leese F."/>
            <person name="Lindquist E."/>
            <person name="Lobanov A."/>
            <person name="Lomsadze A."/>
            <person name="Malik S.B."/>
            <person name="Marsh M.E."/>
            <person name="Mackinder L."/>
            <person name="Mock T."/>
            <person name="Mueller-Roeber B."/>
            <person name="Pagarete A."/>
            <person name="Parker M."/>
            <person name="Probert I."/>
            <person name="Quesneville H."/>
            <person name="Raines C."/>
            <person name="Rensing S.A."/>
            <person name="Riano-Pachon D.M."/>
            <person name="Richier S."/>
            <person name="Rokitta S."/>
            <person name="Shiraiwa Y."/>
            <person name="Soanes D.M."/>
            <person name="van der Giezen M."/>
            <person name="Wahlund T.M."/>
            <person name="Williams B."/>
            <person name="Wilson W."/>
            <person name="Wolfe G."/>
            <person name="Wurch L.L."/>
        </authorList>
    </citation>
    <scope>NUCLEOTIDE SEQUENCE</scope>
</reference>
<dbReference type="PANTHER" id="PTHR30543">
    <property type="entry name" value="CHROMATE REDUCTASE"/>
    <property type="match status" value="1"/>
</dbReference>
<dbReference type="EnsemblProtists" id="EOD31012">
    <property type="protein sequence ID" value="EOD31012"/>
    <property type="gene ID" value="EMIHUDRAFT_63759"/>
</dbReference>
<protein>
    <recommendedName>
        <fullName evidence="1">NADPH-dependent FMN reductase-like domain-containing protein</fullName>
    </recommendedName>
</protein>
<accession>A0A0D3K5H7</accession>
<dbReference type="HOGENOM" id="CLU_055322_4_1_1"/>
<organism evidence="2 3">
    <name type="scientific">Emiliania huxleyi (strain CCMP1516)</name>
    <dbReference type="NCBI Taxonomy" id="280463"/>
    <lineage>
        <taxon>Eukaryota</taxon>
        <taxon>Haptista</taxon>
        <taxon>Haptophyta</taxon>
        <taxon>Prymnesiophyceae</taxon>
        <taxon>Isochrysidales</taxon>
        <taxon>Noelaerhabdaceae</taxon>
        <taxon>Emiliania</taxon>
    </lineage>
</organism>
<evidence type="ECO:0000313" key="2">
    <source>
        <dbReference type="EnsemblProtists" id="EOD31012"/>
    </source>
</evidence>
<dbReference type="InterPro" id="IPR005025">
    <property type="entry name" value="FMN_Rdtase-like_dom"/>
</dbReference>
<sequence>MSGSQRAGSFNTMLLEAARVRLMTEGAAGCEVVDLAALELPIYSQDIEATGMPPAAVALKEKLTNATGFVICCPEYNGLPTPLLLNALTWATRGDGDMYAGFKGKIASLLSTSPGPMGGLRMQRIMSAMLRDMGTVLIPGHVALGGSTKIFDKTGALVDDDMTSRMQRLRRCAGS</sequence>
<reference evidence="2" key="2">
    <citation type="submission" date="2024-10" db="UniProtKB">
        <authorList>
            <consortium name="EnsemblProtists"/>
        </authorList>
    </citation>
    <scope>IDENTIFICATION</scope>
</reference>
<dbReference type="SUPFAM" id="SSF52218">
    <property type="entry name" value="Flavoproteins"/>
    <property type="match status" value="1"/>
</dbReference>
<dbReference type="OMA" id="FAGIRCI"/>
<keyword evidence="3" id="KW-1185">Reference proteome</keyword>
<dbReference type="InterPro" id="IPR029039">
    <property type="entry name" value="Flavoprotein-like_sf"/>
</dbReference>
<proteinExistence type="predicted"/>
<dbReference type="PANTHER" id="PTHR30543:SF21">
    <property type="entry name" value="NAD(P)H-DEPENDENT FMN REDUCTASE LOT6"/>
    <property type="match status" value="1"/>
</dbReference>
<dbReference type="GO" id="GO:0005829">
    <property type="term" value="C:cytosol"/>
    <property type="evidence" value="ECO:0007669"/>
    <property type="project" value="TreeGrafter"/>
</dbReference>
<feature type="domain" description="NADPH-dependent FMN reductase-like" evidence="1">
    <location>
        <begin position="2"/>
        <end position="146"/>
    </location>
</feature>
<dbReference type="RefSeq" id="XP_005783441.1">
    <property type="nucleotide sequence ID" value="XM_005783384.1"/>
</dbReference>
<dbReference type="PaxDb" id="2903-EOD31012"/>
<dbReference type="Proteomes" id="UP000013827">
    <property type="component" value="Unassembled WGS sequence"/>
</dbReference>
<evidence type="ECO:0000313" key="3">
    <source>
        <dbReference type="Proteomes" id="UP000013827"/>
    </source>
</evidence>
<dbReference type="Gene3D" id="3.40.50.360">
    <property type="match status" value="1"/>
</dbReference>
<dbReference type="Pfam" id="PF03358">
    <property type="entry name" value="FMN_red"/>
    <property type="match status" value="1"/>
</dbReference>
<dbReference type="KEGG" id="ehx:EMIHUDRAFT_63759"/>
<dbReference type="InterPro" id="IPR050712">
    <property type="entry name" value="NAD(P)H-dep_reductase"/>
</dbReference>
<name>A0A0D3K5H7_EMIH1</name>
<dbReference type="GO" id="GO:0016491">
    <property type="term" value="F:oxidoreductase activity"/>
    <property type="evidence" value="ECO:0007669"/>
    <property type="project" value="InterPro"/>
</dbReference>
<evidence type="ECO:0000259" key="1">
    <source>
        <dbReference type="Pfam" id="PF03358"/>
    </source>
</evidence>
<dbReference type="AlphaFoldDB" id="A0A0D3K5H7"/>
<dbReference type="eggNOG" id="KOG4530">
    <property type="taxonomic scope" value="Eukaryota"/>
</dbReference>